<dbReference type="GO" id="GO:0016757">
    <property type="term" value="F:glycosyltransferase activity"/>
    <property type="evidence" value="ECO:0007669"/>
    <property type="project" value="TreeGrafter"/>
</dbReference>
<dbReference type="KEGG" id="slom:PXH66_10500"/>
<sequence length="414" mass="45421">MRILHLSAYDELGGAAKAAFRLHCALVDAGEESLMLVRQKDSNRADVMGPNGWLQRVATKSQRRAERLLVLPRAVEEFSVGSLADGLVKRVRALRPDVVHVHWVSHGFLRLETLAELDVPIVWTMHDMWAFTGGCHYAGDCERYRVGCGSCPILETKSESDASRKGVERRRKMGDLSKIRYVAPSQWIAQCASQSAVLTGADVRVIPNTVGVREFSSVDKLQARRRLRLPEEGRLVLAGAMAIESGDRKGAEDLQQALRLLARMTFKEGVPQVVIFGTPNRRRLQRNGLTVHELGYVKGERAMSDLYAAADVFTAPSKQDNLPNTVMEAMAAGTPVVACRVGGIPDMIDDEVNGLLVAPGDVTGLAEAVARLLNDEPMRLSMGGAAREKVERCYSREVVTAAYRALYVDCGVRA</sequence>
<dbReference type="InterPro" id="IPR050194">
    <property type="entry name" value="Glycosyltransferase_grp1"/>
</dbReference>
<feature type="domain" description="Glycosyltransferase subfamily 4-like N-terminal" evidence="1">
    <location>
        <begin position="13"/>
        <end position="210"/>
    </location>
</feature>
<dbReference type="AlphaFoldDB" id="A0AAF0CSM1"/>
<evidence type="ECO:0000313" key="2">
    <source>
        <dbReference type="EMBL" id="WED67279.1"/>
    </source>
</evidence>
<dbReference type="Pfam" id="PF13692">
    <property type="entry name" value="Glyco_trans_1_4"/>
    <property type="match status" value="1"/>
</dbReference>
<dbReference type="SUPFAM" id="SSF53756">
    <property type="entry name" value="UDP-Glycosyltransferase/glycogen phosphorylase"/>
    <property type="match status" value="1"/>
</dbReference>
<name>A0AAF0CSM1_9BACT</name>
<dbReference type="PANTHER" id="PTHR45947:SF3">
    <property type="entry name" value="SULFOQUINOVOSYL TRANSFERASE SQD2"/>
    <property type="match status" value="1"/>
</dbReference>
<reference evidence="2" key="1">
    <citation type="submission" date="2023-03" db="EMBL/GenBank/DDBJ databases">
        <title>Lomoglobus Profundus gen. nov., sp. nov., a novel member of the phylum Verrucomicrobia, isolated from deep-marine sediment of South China Sea.</title>
        <authorList>
            <person name="Ahmad T."/>
            <person name="Ishaq S.E."/>
            <person name="Wang F."/>
        </authorList>
    </citation>
    <scope>NUCLEOTIDE SEQUENCE</scope>
    <source>
        <strain evidence="2">LMO-M01</strain>
    </source>
</reference>
<dbReference type="RefSeq" id="WP_330928146.1">
    <property type="nucleotide sequence ID" value="NZ_CP119075.1"/>
</dbReference>
<protein>
    <submittedName>
        <fullName evidence="2">Glycosyltransferase family 4 protein</fullName>
    </submittedName>
</protein>
<evidence type="ECO:0000313" key="3">
    <source>
        <dbReference type="Proteomes" id="UP001218638"/>
    </source>
</evidence>
<organism evidence="2 3">
    <name type="scientific">Synoicihabitans lomoniglobus</name>
    <dbReference type="NCBI Taxonomy" id="2909285"/>
    <lineage>
        <taxon>Bacteria</taxon>
        <taxon>Pseudomonadati</taxon>
        <taxon>Verrucomicrobiota</taxon>
        <taxon>Opitutia</taxon>
        <taxon>Opitutales</taxon>
        <taxon>Opitutaceae</taxon>
        <taxon>Synoicihabitans</taxon>
    </lineage>
</organism>
<dbReference type="CDD" id="cd03825">
    <property type="entry name" value="GT4_WcaC-like"/>
    <property type="match status" value="1"/>
</dbReference>
<gene>
    <name evidence="2" type="ORF">PXH66_10500</name>
</gene>
<dbReference type="Proteomes" id="UP001218638">
    <property type="component" value="Chromosome"/>
</dbReference>
<dbReference type="PANTHER" id="PTHR45947">
    <property type="entry name" value="SULFOQUINOVOSYL TRANSFERASE SQD2"/>
    <property type="match status" value="1"/>
</dbReference>
<keyword evidence="3" id="KW-1185">Reference proteome</keyword>
<evidence type="ECO:0000259" key="1">
    <source>
        <dbReference type="Pfam" id="PF13439"/>
    </source>
</evidence>
<dbReference type="Gene3D" id="3.40.50.2000">
    <property type="entry name" value="Glycogen Phosphorylase B"/>
    <property type="match status" value="2"/>
</dbReference>
<dbReference type="InterPro" id="IPR028098">
    <property type="entry name" value="Glyco_trans_4-like_N"/>
</dbReference>
<accession>A0AAF0CSM1</accession>
<dbReference type="Pfam" id="PF13439">
    <property type="entry name" value="Glyco_transf_4"/>
    <property type="match status" value="1"/>
</dbReference>
<proteinExistence type="predicted"/>
<dbReference type="EMBL" id="CP119075">
    <property type="protein sequence ID" value="WED67279.1"/>
    <property type="molecule type" value="Genomic_DNA"/>
</dbReference>